<sequence length="213" mass="23069">MTGLGRMVFVAACLAPMYFPSASALAQSGTVTVECHSVGYQYSECRAPLRAPQLIHQISGSSCILNRTWGFDRRRQRLWVDQGCQGVFADVGGYHHGRNGSFDPGSRRYDDRGRDIGMLVLGSIAGAALASSDQHEHHSNYRSDTHSYAHGGYDGCHGVGCLVDPPADDRNSNAIDTRPSFDKQGNPNFDTHGNWIGCHGVGCDVDPPSDENN</sequence>
<evidence type="ECO:0000313" key="2">
    <source>
        <dbReference type="EMBL" id="MEL1264829.1"/>
    </source>
</evidence>
<feature type="signal peptide" evidence="1">
    <location>
        <begin position="1"/>
        <end position="26"/>
    </location>
</feature>
<reference evidence="2 3" key="1">
    <citation type="submission" date="2024-04" db="EMBL/GenBank/DDBJ databases">
        <title>Draft genome sequence of Pseudoxanthomonas putridarboris WD12.</title>
        <authorList>
            <person name="Oh J."/>
        </authorList>
    </citation>
    <scope>NUCLEOTIDE SEQUENCE [LARGE SCALE GENOMIC DNA]</scope>
    <source>
        <strain evidence="2 3">WD12</strain>
    </source>
</reference>
<dbReference type="RefSeq" id="WP_341726015.1">
    <property type="nucleotide sequence ID" value="NZ_JBBWWT010000004.1"/>
</dbReference>
<dbReference type="Pfam" id="PF11218">
    <property type="entry name" value="DUF3011"/>
    <property type="match status" value="1"/>
</dbReference>
<gene>
    <name evidence="2" type="ORF">AAD027_10685</name>
</gene>
<proteinExistence type="predicted"/>
<dbReference type="InterPro" id="IPR021381">
    <property type="entry name" value="DUF3011"/>
</dbReference>
<evidence type="ECO:0000256" key="1">
    <source>
        <dbReference type="SAM" id="SignalP"/>
    </source>
</evidence>
<accession>A0ABU9J1N8</accession>
<name>A0ABU9J1N8_9GAMM</name>
<keyword evidence="3" id="KW-1185">Reference proteome</keyword>
<protein>
    <submittedName>
        <fullName evidence="2">DUF3011 domain-containing protein</fullName>
    </submittedName>
</protein>
<dbReference type="Proteomes" id="UP001459204">
    <property type="component" value="Unassembled WGS sequence"/>
</dbReference>
<organism evidence="2 3">
    <name type="scientific">Pseudoxanthomonas putridarboris</name>
    <dbReference type="NCBI Taxonomy" id="752605"/>
    <lineage>
        <taxon>Bacteria</taxon>
        <taxon>Pseudomonadati</taxon>
        <taxon>Pseudomonadota</taxon>
        <taxon>Gammaproteobacteria</taxon>
        <taxon>Lysobacterales</taxon>
        <taxon>Lysobacteraceae</taxon>
        <taxon>Pseudoxanthomonas</taxon>
    </lineage>
</organism>
<dbReference type="EMBL" id="JBBWWT010000004">
    <property type="protein sequence ID" value="MEL1264829.1"/>
    <property type="molecule type" value="Genomic_DNA"/>
</dbReference>
<evidence type="ECO:0000313" key="3">
    <source>
        <dbReference type="Proteomes" id="UP001459204"/>
    </source>
</evidence>
<comment type="caution">
    <text evidence="2">The sequence shown here is derived from an EMBL/GenBank/DDBJ whole genome shotgun (WGS) entry which is preliminary data.</text>
</comment>
<keyword evidence="1" id="KW-0732">Signal</keyword>
<feature type="chain" id="PRO_5047024877" evidence="1">
    <location>
        <begin position="27"/>
        <end position="213"/>
    </location>
</feature>